<dbReference type="KEGG" id="tsph:KIH39_18160"/>
<sequence>MKAILSMALVLGICSLVGAKDDKAANPVGSWKCEYDIGGMKRTSTLTIKKDGEKYEGTISWADQKDVKLKDVKFKDNTLTFTADRKVMDNTFTVEYKLTITGDKLKGKGAVDAGGEKRDFEIDGKREKS</sequence>
<keyword evidence="1" id="KW-0732">Signal</keyword>
<reference evidence="2" key="1">
    <citation type="submission" date="2021-05" db="EMBL/GenBank/DDBJ databases">
        <title>Complete genome sequence of the cellulolytic planctomycete Telmatocola sphagniphila SP2T and characterization of the first cellulase from planctomycetes.</title>
        <authorList>
            <person name="Rakitin A.L."/>
            <person name="Beletsky A.V."/>
            <person name="Naumoff D.G."/>
            <person name="Kulichevskaya I.S."/>
            <person name="Mardanov A.V."/>
            <person name="Ravin N.V."/>
            <person name="Dedysh S.N."/>
        </authorList>
    </citation>
    <scope>NUCLEOTIDE SEQUENCE</scope>
    <source>
        <strain evidence="2">SP2T</strain>
    </source>
</reference>
<dbReference type="RefSeq" id="WP_213494647.1">
    <property type="nucleotide sequence ID" value="NZ_CP074694.1"/>
</dbReference>
<evidence type="ECO:0000256" key="1">
    <source>
        <dbReference type="SAM" id="SignalP"/>
    </source>
</evidence>
<accession>A0A8E6B3H5</accession>
<dbReference type="Proteomes" id="UP000676194">
    <property type="component" value="Chromosome"/>
</dbReference>
<dbReference type="EMBL" id="CP074694">
    <property type="protein sequence ID" value="QVL30764.1"/>
    <property type="molecule type" value="Genomic_DNA"/>
</dbReference>
<evidence type="ECO:0000313" key="3">
    <source>
        <dbReference type="Proteomes" id="UP000676194"/>
    </source>
</evidence>
<proteinExistence type="predicted"/>
<organism evidence="2 3">
    <name type="scientific">Telmatocola sphagniphila</name>
    <dbReference type="NCBI Taxonomy" id="1123043"/>
    <lineage>
        <taxon>Bacteria</taxon>
        <taxon>Pseudomonadati</taxon>
        <taxon>Planctomycetota</taxon>
        <taxon>Planctomycetia</taxon>
        <taxon>Gemmatales</taxon>
        <taxon>Gemmataceae</taxon>
    </lineage>
</organism>
<keyword evidence="3" id="KW-1185">Reference proteome</keyword>
<gene>
    <name evidence="2" type="ORF">KIH39_18160</name>
</gene>
<feature type="chain" id="PRO_5034776581" evidence="1">
    <location>
        <begin position="20"/>
        <end position="129"/>
    </location>
</feature>
<feature type="signal peptide" evidence="1">
    <location>
        <begin position="1"/>
        <end position="19"/>
    </location>
</feature>
<dbReference type="AlphaFoldDB" id="A0A8E6B3H5"/>
<name>A0A8E6B3H5_9BACT</name>
<evidence type="ECO:0000313" key="2">
    <source>
        <dbReference type="EMBL" id="QVL30764.1"/>
    </source>
</evidence>
<protein>
    <submittedName>
        <fullName evidence="2">Uncharacterized protein</fullName>
    </submittedName>
</protein>